<evidence type="ECO:0000256" key="1">
    <source>
        <dbReference type="SAM" id="Phobius"/>
    </source>
</evidence>
<evidence type="ECO:0000313" key="2">
    <source>
        <dbReference type="EMBL" id="POG69056.1"/>
    </source>
</evidence>
<dbReference type="VEuPathDB" id="FungiDB:RhiirFUN_003881"/>
<keyword evidence="1" id="KW-0472">Membrane</keyword>
<keyword evidence="3" id="KW-1185">Reference proteome</keyword>
<dbReference type="EMBL" id="AUPC02000142">
    <property type="protein sequence ID" value="POG69056.1"/>
    <property type="molecule type" value="Genomic_DNA"/>
</dbReference>
<sequence length="379" mass="43600">MIKKKKKIFFTINESDRNKIIEYLMTDNTKKLPECEWGYSISDCNYDLILQAFYICSDVLYIIVMIGAIALLMFRIIARKGHIWEKGCFAPLEGYLLGVSIFSMARAFTNIIQQMNWFSNNPILREMIYDFSWFSGDFTIATYLAGIFRTLPRMTFYKFSNENSPTILILKGSQISNIFWTFFCIHIIYSQTLAILTGIARLNLPPHSFSKFLCLTFGFHWAGYGLVHLSFAFAAIYYGKRLVEFTKNSFTLAGVNDDNIGINSIISSSESSFVGSNQSIDANRSIRALTNIRINQNIRKMRILNFSCIYIFLWHSISLIIVSFLHYILFNQPIASKSFFFLTNISIPLSLLIALIGILQAEFYPGSYEFVDFYAMNSL</sequence>
<keyword evidence="1" id="KW-1133">Transmembrane helix</keyword>
<proteinExistence type="predicted"/>
<protein>
    <submittedName>
        <fullName evidence="2">Uncharacterized protein</fullName>
    </submittedName>
</protein>
<feature type="transmembrane region" description="Helical" evidence="1">
    <location>
        <begin position="178"/>
        <end position="199"/>
    </location>
</feature>
<evidence type="ECO:0000313" key="3">
    <source>
        <dbReference type="Proteomes" id="UP000018888"/>
    </source>
</evidence>
<keyword evidence="1" id="KW-0812">Transmembrane</keyword>
<name>A0A2P4PUJ9_RHIID</name>
<feature type="transmembrane region" description="Helical" evidence="1">
    <location>
        <begin position="339"/>
        <end position="359"/>
    </location>
</feature>
<dbReference type="Proteomes" id="UP000018888">
    <property type="component" value="Unassembled WGS sequence"/>
</dbReference>
<feature type="transmembrane region" description="Helical" evidence="1">
    <location>
        <begin position="303"/>
        <end position="327"/>
    </location>
</feature>
<comment type="caution">
    <text evidence="2">The sequence shown here is derived from an EMBL/GenBank/DDBJ whole genome shotgun (WGS) entry which is preliminary data.</text>
</comment>
<dbReference type="AlphaFoldDB" id="A0A2P4PUJ9"/>
<feature type="transmembrane region" description="Helical" evidence="1">
    <location>
        <begin position="52"/>
        <end position="74"/>
    </location>
</feature>
<feature type="transmembrane region" description="Helical" evidence="1">
    <location>
        <begin position="219"/>
        <end position="239"/>
    </location>
</feature>
<reference evidence="2 3" key="2">
    <citation type="journal article" date="2018" name="New Phytol.">
        <title>High intraspecific genome diversity in the model arbuscular mycorrhizal symbiont Rhizophagus irregularis.</title>
        <authorList>
            <person name="Chen E.C.H."/>
            <person name="Morin E."/>
            <person name="Beaudet D."/>
            <person name="Noel J."/>
            <person name="Yildirir G."/>
            <person name="Ndikumana S."/>
            <person name="Charron P."/>
            <person name="St-Onge C."/>
            <person name="Giorgi J."/>
            <person name="Kruger M."/>
            <person name="Marton T."/>
            <person name="Ropars J."/>
            <person name="Grigoriev I.V."/>
            <person name="Hainaut M."/>
            <person name="Henrissat B."/>
            <person name="Roux C."/>
            <person name="Martin F."/>
            <person name="Corradi N."/>
        </authorList>
    </citation>
    <scope>NUCLEOTIDE SEQUENCE [LARGE SCALE GENOMIC DNA]</scope>
    <source>
        <strain evidence="2 3">DAOM 197198</strain>
    </source>
</reference>
<reference evidence="2 3" key="1">
    <citation type="journal article" date="2013" name="Proc. Natl. Acad. Sci. U.S.A.">
        <title>Genome of an arbuscular mycorrhizal fungus provides insight into the oldest plant symbiosis.</title>
        <authorList>
            <person name="Tisserant E."/>
            <person name="Malbreil M."/>
            <person name="Kuo A."/>
            <person name="Kohler A."/>
            <person name="Symeonidi A."/>
            <person name="Balestrini R."/>
            <person name="Charron P."/>
            <person name="Duensing N."/>
            <person name="Frei Dit Frey N."/>
            <person name="Gianinazzi-Pearson V."/>
            <person name="Gilbert L.B."/>
            <person name="Handa Y."/>
            <person name="Herr J.R."/>
            <person name="Hijri M."/>
            <person name="Koul R."/>
            <person name="Kawaguchi M."/>
            <person name="Krajinski F."/>
            <person name="Lammers P.J."/>
            <person name="Masclaux F.G."/>
            <person name="Murat C."/>
            <person name="Morin E."/>
            <person name="Ndikumana S."/>
            <person name="Pagni M."/>
            <person name="Petitpierre D."/>
            <person name="Requena N."/>
            <person name="Rosikiewicz P."/>
            <person name="Riley R."/>
            <person name="Saito K."/>
            <person name="San Clemente H."/>
            <person name="Shapiro H."/>
            <person name="van Tuinen D."/>
            <person name="Becard G."/>
            <person name="Bonfante P."/>
            <person name="Paszkowski U."/>
            <person name="Shachar-Hill Y.Y."/>
            <person name="Tuskan G.A."/>
            <person name="Young P.W."/>
            <person name="Sanders I.R."/>
            <person name="Henrissat B."/>
            <person name="Rensing S.A."/>
            <person name="Grigoriev I.V."/>
            <person name="Corradi N."/>
            <person name="Roux C."/>
            <person name="Martin F."/>
        </authorList>
    </citation>
    <scope>NUCLEOTIDE SEQUENCE [LARGE SCALE GENOMIC DNA]</scope>
    <source>
        <strain evidence="2 3">DAOM 197198</strain>
    </source>
</reference>
<gene>
    <name evidence="2" type="ORF">GLOIN_2v1842558</name>
</gene>
<accession>A0A2P4PUJ9</accession>
<feature type="transmembrane region" description="Helical" evidence="1">
    <location>
        <begin position="95"/>
        <end position="113"/>
    </location>
</feature>
<organism evidence="2 3">
    <name type="scientific">Rhizophagus irregularis (strain DAOM 181602 / DAOM 197198 / MUCL 43194)</name>
    <name type="common">Arbuscular mycorrhizal fungus</name>
    <name type="synonym">Glomus intraradices</name>
    <dbReference type="NCBI Taxonomy" id="747089"/>
    <lineage>
        <taxon>Eukaryota</taxon>
        <taxon>Fungi</taxon>
        <taxon>Fungi incertae sedis</taxon>
        <taxon>Mucoromycota</taxon>
        <taxon>Glomeromycotina</taxon>
        <taxon>Glomeromycetes</taxon>
        <taxon>Glomerales</taxon>
        <taxon>Glomeraceae</taxon>
        <taxon>Rhizophagus</taxon>
    </lineage>
</organism>
<feature type="transmembrane region" description="Helical" evidence="1">
    <location>
        <begin position="133"/>
        <end position="151"/>
    </location>
</feature>